<dbReference type="EMBL" id="DXAK01000012">
    <property type="protein sequence ID" value="HJA06065.1"/>
    <property type="molecule type" value="Genomic_DNA"/>
</dbReference>
<feature type="transmembrane region" description="Helical" evidence="1">
    <location>
        <begin position="102"/>
        <end position="128"/>
    </location>
</feature>
<evidence type="ECO:0000313" key="2">
    <source>
        <dbReference type="EMBL" id="HJA06065.1"/>
    </source>
</evidence>
<reference evidence="2" key="1">
    <citation type="journal article" date="2021" name="PeerJ">
        <title>Extensive microbial diversity within the chicken gut microbiome revealed by metagenomics and culture.</title>
        <authorList>
            <person name="Gilroy R."/>
            <person name="Ravi A."/>
            <person name="Getino M."/>
            <person name="Pursley I."/>
            <person name="Horton D.L."/>
            <person name="Alikhan N.F."/>
            <person name="Baker D."/>
            <person name="Gharbi K."/>
            <person name="Hall N."/>
            <person name="Watson M."/>
            <person name="Adriaenssens E.M."/>
            <person name="Foster-Nyarko E."/>
            <person name="Jarju S."/>
            <person name="Secka A."/>
            <person name="Antonio M."/>
            <person name="Oren A."/>
            <person name="Chaudhuri R.R."/>
            <person name="La Ragione R."/>
            <person name="Hildebrand F."/>
            <person name="Pallen M.J."/>
        </authorList>
    </citation>
    <scope>NUCLEOTIDE SEQUENCE</scope>
    <source>
        <strain evidence="2">ChiSjej2B20-11307</strain>
    </source>
</reference>
<gene>
    <name evidence="2" type="ORF">H9798_02800</name>
</gene>
<dbReference type="AlphaFoldDB" id="A0A9D2HA54"/>
<comment type="caution">
    <text evidence="2">The sequence shown here is derived from an EMBL/GenBank/DDBJ whole genome shotgun (WGS) entry which is preliminary data.</text>
</comment>
<dbReference type="PROSITE" id="PS51257">
    <property type="entry name" value="PROKAR_LIPOPROTEIN"/>
    <property type="match status" value="1"/>
</dbReference>
<keyword evidence="1" id="KW-1133">Transmembrane helix</keyword>
<protein>
    <submittedName>
        <fullName evidence="2">Uncharacterized protein</fullName>
    </submittedName>
</protein>
<organism evidence="2 3">
    <name type="scientific">Candidatus Mediterraneibacter pullicola</name>
    <dbReference type="NCBI Taxonomy" id="2838682"/>
    <lineage>
        <taxon>Bacteria</taxon>
        <taxon>Bacillati</taxon>
        <taxon>Bacillota</taxon>
        <taxon>Clostridia</taxon>
        <taxon>Lachnospirales</taxon>
        <taxon>Lachnospiraceae</taxon>
        <taxon>Mediterraneibacter</taxon>
    </lineage>
</organism>
<evidence type="ECO:0000313" key="3">
    <source>
        <dbReference type="Proteomes" id="UP000824223"/>
    </source>
</evidence>
<reference evidence="2" key="2">
    <citation type="submission" date="2021-04" db="EMBL/GenBank/DDBJ databases">
        <authorList>
            <person name="Gilroy R."/>
        </authorList>
    </citation>
    <scope>NUCLEOTIDE SEQUENCE</scope>
    <source>
        <strain evidence="2">ChiSjej2B20-11307</strain>
    </source>
</reference>
<sequence>MLRKLIIYDLKASAKIFFLFHLVFLIACGLGRFCFMDRIDFVHSSPETLLAPVTIIICLAIILVVAVNLFSWLMTAFRFYRNLFGKEGYLSWTLPVSGIRHLWAKIISGCVLMWIDTIVIWLGIFFLVSGRNVTEAYAMISADVTEMLGLPLSMFSLYMFLFTALSCIISVIMTYFCIAVGQLFPSHRILCAIATYFILTFVLQIAVFLIMILSGYFNDYINSSGIFSKELSLILVPSFLFSFIIAIAEYMITHYILSKKINLI</sequence>
<evidence type="ECO:0000256" key="1">
    <source>
        <dbReference type="SAM" id="Phobius"/>
    </source>
</evidence>
<name>A0A9D2HA54_9FIRM</name>
<keyword evidence="1" id="KW-0812">Transmembrane</keyword>
<keyword evidence="1" id="KW-0472">Membrane</keyword>
<feature type="transmembrane region" description="Helical" evidence="1">
    <location>
        <begin position="233"/>
        <end position="257"/>
    </location>
</feature>
<feature type="transmembrane region" description="Helical" evidence="1">
    <location>
        <begin position="190"/>
        <end position="213"/>
    </location>
</feature>
<proteinExistence type="predicted"/>
<feature type="transmembrane region" description="Helical" evidence="1">
    <location>
        <begin position="155"/>
        <end position="178"/>
    </location>
</feature>
<dbReference type="Proteomes" id="UP000824223">
    <property type="component" value="Unassembled WGS sequence"/>
</dbReference>
<feature type="transmembrane region" description="Helical" evidence="1">
    <location>
        <begin position="12"/>
        <end position="33"/>
    </location>
</feature>
<accession>A0A9D2HA54</accession>
<feature type="transmembrane region" description="Helical" evidence="1">
    <location>
        <begin position="53"/>
        <end position="81"/>
    </location>
</feature>